<feature type="domain" description="Potassium channel" evidence="2">
    <location>
        <begin position="63"/>
        <end position="134"/>
    </location>
</feature>
<sequence>MMLSDQLTWGSLYLGVCFLVEILFLVACTILLRKFDNRFGSRSLAVQAGGMITIALVFIVLAHTIQVWMWAFIWVHGDTMEDWNSALYFSMVTYTTLGYGDIVLEPELRIFAAFSAIAGLLAFGLSTAYLVALMSTIFKEHLTEV</sequence>
<dbReference type="RefSeq" id="WP_249706034.1">
    <property type="nucleotide sequence ID" value="NZ_JAMFMB010000001.1"/>
</dbReference>
<dbReference type="GO" id="GO:0034220">
    <property type="term" value="P:monoatomic ion transmembrane transport"/>
    <property type="evidence" value="ECO:0007669"/>
    <property type="project" value="UniProtKB-KW"/>
</dbReference>
<keyword evidence="3" id="KW-0407">Ion channel</keyword>
<protein>
    <submittedName>
        <fullName evidence="3">Potassium channel family protein</fullName>
    </submittedName>
</protein>
<keyword evidence="3" id="KW-0406">Ion transport</keyword>
<keyword evidence="4" id="KW-1185">Reference proteome</keyword>
<feature type="transmembrane region" description="Helical" evidence="1">
    <location>
        <begin position="44"/>
        <end position="73"/>
    </location>
</feature>
<dbReference type="Gene3D" id="1.10.287.70">
    <property type="match status" value="1"/>
</dbReference>
<feature type="transmembrane region" description="Helical" evidence="1">
    <location>
        <begin position="111"/>
        <end position="138"/>
    </location>
</feature>
<name>A0ABT0PWU0_9RHOB</name>
<gene>
    <name evidence="3" type="ORF">M3P21_00885</name>
</gene>
<reference evidence="3" key="1">
    <citation type="submission" date="2022-05" db="EMBL/GenBank/DDBJ databases">
        <authorList>
            <person name="Park J.-S."/>
        </authorList>
    </citation>
    <scope>NUCLEOTIDE SEQUENCE</scope>
    <source>
        <strain evidence="3">2012CJ41-6</strain>
    </source>
</reference>
<comment type="caution">
    <text evidence="3">The sequence shown here is derived from an EMBL/GenBank/DDBJ whole genome shotgun (WGS) entry which is preliminary data.</text>
</comment>
<dbReference type="EMBL" id="JAMFMB010000001">
    <property type="protein sequence ID" value="MCL6282071.1"/>
    <property type="molecule type" value="Genomic_DNA"/>
</dbReference>
<keyword evidence="3" id="KW-0813">Transport</keyword>
<keyword evidence="1" id="KW-0472">Membrane</keyword>
<evidence type="ECO:0000313" key="4">
    <source>
        <dbReference type="Proteomes" id="UP001203880"/>
    </source>
</evidence>
<dbReference type="SUPFAM" id="SSF81324">
    <property type="entry name" value="Voltage-gated potassium channels"/>
    <property type="match status" value="1"/>
</dbReference>
<evidence type="ECO:0000256" key="1">
    <source>
        <dbReference type="SAM" id="Phobius"/>
    </source>
</evidence>
<keyword evidence="1" id="KW-0812">Transmembrane</keyword>
<accession>A0ABT0PWU0</accession>
<evidence type="ECO:0000313" key="3">
    <source>
        <dbReference type="EMBL" id="MCL6282071.1"/>
    </source>
</evidence>
<feature type="transmembrane region" description="Helical" evidence="1">
    <location>
        <begin position="12"/>
        <end position="32"/>
    </location>
</feature>
<keyword evidence="1" id="KW-1133">Transmembrane helix</keyword>
<organism evidence="3 4">
    <name type="scientific">Ruegeria spongiae</name>
    <dbReference type="NCBI Taxonomy" id="2942209"/>
    <lineage>
        <taxon>Bacteria</taxon>
        <taxon>Pseudomonadati</taxon>
        <taxon>Pseudomonadota</taxon>
        <taxon>Alphaproteobacteria</taxon>
        <taxon>Rhodobacterales</taxon>
        <taxon>Roseobacteraceae</taxon>
        <taxon>Ruegeria</taxon>
    </lineage>
</organism>
<dbReference type="Pfam" id="PF07885">
    <property type="entry name" value="Ion_trans_2"/>
    <property type="match status" value="1"/>
</dbReference>
<evidence type="ECO:0000259" key="2">
    <source>
        <dbReference type="Pfam" id="PF07885"/>
    </source>
</evidence>
<dbReference type="Proteomes" id="UP001203880">
    <property type="component" value="Unassembled WGS sequence"/>
</dbReference>
<proteinExistence type="predicted"/>
<feature type="transmembrane region" description="Helical" evidence="1">
    <location>
        <begin position="85"/>
        <end position="104"/>
    </location>
</feature>
<dbReference type="InterPro" id="IPR013099">
    <property type="entry name" value="K_chnl_dom"/>
</dbReference>